<dbReference type="EMBL" id="BAAATJ010000022">
    <property type="protein sequence ID" value="GAA2409714.1"/>
    <property type="molecule type" value="Genomic_DNA"/>
</dbReference>
<feature type="compositionally biased region" description="Polar residues" evidence="1">
    <location>
        <begin position="519"/>
        <end position="535"/>
    </location>
</feature>
<sequence length="535" mass="56903">MRIVESPFYGDAALSVYMKIKALGQRPEACTAGVATLASYLNLSESTVERGIAQLRAEAPDGIVELPQNRRRSLPGGCGTTAQRRVRPMEEHERFVWLPVRASECLRPRLLRAYAVIAFCVVRKIPLTERELAGFLRHRSGRLAGRPISTDAAGRVIDRLAASGWITVNRRAGLRGRHCFLVYDGRGKAPAPAPPGTATPRPDDGSGSRTGAASLVYKEDPRTDRPDDDGALLPPAVGETQVGRSADGAAGPRPPADGRDGLALRAGGTTAPAPTPPGRTRPPYTGPRLTYSPRVHAVLEPVRPLLGRVNTYVQRLLGREIGRQLDDGAGIERLRARLTERFARTSVEDIRDPGRWLLGVALPRWGCANPDCESGTLWSSGERCPACAEALADRARDRPGRQNPGRQGPPPGIPAPGIPAPRPAATGPGTVRPSRPAACCPVCERPHRPGNSGVCRDCRSVPGGGTGPVPPPASPGGLCRGRTGNGCGRPAPSGLCWRCRTAAPDRPPARTTGFPAPTTYRTTSFRQEVPCASQS</sequence>
<keyword evidence="3" id="KW-1185">Reference proteome</keyword>
<comment type="caution">
    <text evidence="2">The sequence shown here is derived from an EMBL/GenBank/DDBJ whole genome shotgun (WGS) entry which is preliminary data.</text>
</comment>
<feature type="region of interest" description="Disordered" evidence="1">
    <location>
        <begin position="187"/>
        <end position="289"/>
    </location>
</feature>
<feature type="compositionally biased region" description="Pro residues" evidence="1">
    <location>
        <begin position="407"/>
        <end position="422"/>
    </location>
</feature>
<protein>
    <recommendedName>
        <fullName evidence="4">Helix-turn-helix domain-containing protein</fullName>
    </recommendedName>
</protein>
<evidence type="ECO:0008006" key="4">
    <source>
        <dbReference type="Google" id="ProtNLM"/>
    </source>
</evidence>
<evidence type="ECO:0000313" key="2">
    <source>
        <dbReference type="EMBL" id="GAA2409714.1"/>
    </source>
</evidence>
<dbReference type="Proteomes" id="UP001500058">
    <property type="component" value="Unassembled WGS sequence"/>
</dbReference>
<feature type="region of interest" description="Disordered" evidence="1">
    <location>
        <begin position="502"/>
        <end position="535"/>
    </location>
</feature>
<evidence type="ECO:0000256" key="1">
    <source>
        <dbReference type="SAM" id="MobiDB-lite"/>
    </source>
</evidence>
<reference evidence="3" key="1">
    <citation type="journal article" date="2019" name="Int. J. Syst. Evol. Microbiol.">
        <title>The Global Catalogue of Microorganisms (GCM) 10K type strain sequencing project: providing services to taxonomists for standard genome sequencing and annotation.</title>
        <authorList>
            <consortium name="The Broad Institute Genomics Platform"/>
            <consortium name="The Broad Institute Genome Sequencing Center for Infectious Disease"/>
            <person name="Wu L."/>
            <person name="Ma J."/>
        </authorList>
    </citation>
    <scope>NUCLEOTIDE SEQUENCE [LARGE SCALE GENOMIC DNA]</scope>
    <source>
        <strain evidence="3">JCM 6921</strain>
    </source>
</reference>
<proteinExistence type="predicted"/>
<organism evidence="2 3">
    <name type="scientific">Streptomyces glaucosporus</name>
    <dbReference type="NCBI Taxonomy" id="284044"/>
    <lineage>
        <taxon>Bacteria</taxon>
        <taxon>Bacillati</taxon>
        <taxon>Actinomycetota</taxon>
        <taxon>Actinomycetes</taxon>
        <taxon>Kitasatosporales</taxon>
        <taxon>Streptomycetaceae</taxon>
        <taxon>Streptomyces</taxon>
    </lineage>
</organism>
<gene>
    <name evidence="2" type="ORF">GCM10010420_42840</name>
</gene>
<feature type="region of interest" description="Disordered" evidence="1">
    <location>
        <begin position="396"/>
        <end position="432"/>
    </location>
</feature>
<dbReference type="RefSeq" id="WP_344632718.1">
    <property type="nucleotide sequence ID" value="NZ_BAAATJ010000022.1"/>
</dbReference>
<feature type="compositionally biased region" description="Low complexity" evidence="1">
    <location>
        <begin position="263"/>
        <end position="272"/>
    </location>
</feature>
<evidence type="ECO:0000313" key="3">
    <source>
        <dbReference type="Proteomes" id="UP001500058"/>
    </source>
</evidence>
<accession>A0ABP5VU39</accession>
<name>A0ABP5VU39_9ACTN</name>